<keyword evidence="1" id="KW-0812">Transmembrane</keyword>
<dbReference type="Proteomes" id="UP001642487">
    <property type="component" value="Chromosome 3"/>
</dbReference>
<sequence>MNNIVEDLFRLLSLLFVHCIIASVTIEGLYLEAPDLFLPSKASTILDLSPLDWVPFLSQLCFSLYLIVFILLSESFLIWRPSSHWHCARRAVSCLSDDFSIC</sequence>
<proteinExistence type="predicted"/>
<keyword evidence="1" id="KW-1133">Transmembrane helix</keyword>
<protein>
    <recommendedName>
        <fullName evidence="4">Transmembrane protein</fullName>
    </recommendedName>
</protein>
<feature type="transmembrane region" description="Helical" evidence="1">
    <location>
        <begin position="53"/>
        <end position="72"/>
    </location>
</feature>
<organism evidence="2 3">
    <name type="scientific">Citrullus colocynthis</name>
    <name type="common">colocynth</name>
    <dbReference type="NCBI Taxonomy" id="252529"/>
    <lineage>
        <taxon>Eukaryota</taxon>
        <taxon>Viridiplantae</taxon>
        <taxon>Streptophyta</taxon>
        <taxon>Embryophyta</taxon>
        <taxon>Tracheophyta</taxon>
        <taxon>Spermatophyta</taxon>
        <taxon>Magnoliopsida</taxon>
        <taxon>eudicotyledons</taxon>
        <taxon>Gunneridae</taxon>
        <taxon>Pentapetalae</taxon>
        <taxon>rosids</taxon>
        <taxon>fabids</taxon>
        <taxon>Cucurbitales</taxon>
        <taxon>Cucurbitaceae</taxon>
        <taxon>Benincaseae</taxon>
        <taxon>Citrullus</taxon>
    </lineage>
</organism>
<keyword evidence="1" id="KW-0472">Membrane</keyword>
<reference evidence="2 3" key="1">
    <citation type="submission" date="2024-03" db="EMBL/GenBank/DDBJ databases">
        <authorList>
            <person name="Gkanogiannis A."/>
            <person name="Becerra Lopez-Lavalle L."/>
        </authorList>
    </citation>
    <scope>NUCLEOTIDE SEQUENCE [LARGE SCALE GENOMIC DNA]</scope>
</reference>
<feature type="transmembrane region" description="Helical" evidence="1">
    <location>
        <begin position="12"/>
        <end position="33"/>
    </location>
</feature>
<keyword evidence="3" id="KW-1185">Reference proteome</keyword>
<evidence type="ECO:0008006" key="4">
    <source>
        <dbReference type="Google" id="ProtNLM"/>
    </source>
</evidence>
<evidence type="ECO:0000313" key="2">
    <source>
        <dbReference type="EMBL" id="CAK9317444.1"/>
    </source>
</evidence>
<evidence type="ECO:0000313" key="3">
    <source>
        <dbReference type="Proteomes" id="UP001642487"/>
    </source>
</evidence>
<name>A0ABP0YAJ9_9ROSI</name>
<accession>A0ABP0YAJ9</accession>
<dbReference type="EMBL" id="OZ021737">
    <property type="protein sequence ID" value="CAK9317444.1"/>
    <property type="molecule type" value="Genomic_DNA"/>
</dbReference>
<evidence type="ECO:0000256" key="1">
    <source>
        <dbReference type="SAM" id="Phobius"/>
    </source>
</evidence>
<gene>
    <name evidence="2" type="ORF">CITCOLO1_LOCUS9347</name>
</gene>